<accession>A0A1H0SDW0</accession>
<dbReference type="GO" id="GO:0005524">
    <property type="term" value="F:ATP binding"/>
    <property type="evidence" value="ECO:0007669"/>
    <property type="project" value="UniProtKB-KW"/>
</dbReference>
<protein>
    <submittedName>
        <fullName evidence="2">Predicted ATP-binding protein involved in virulence</fullName>
    </submittedName>
</protein>
<evidence type="ECO:0000313" key="3">
    <source>
        <dbReference type="Proteomes" id="UP000182412"/>
    </source>
</evidence>
<dbReference type="PANTHER" id="PTHR43581">
    <property type="entry name" value="ATP/GTP PHOSPHATASE"/>
    <property type="match status" value="1"/>
</dbReference>
<name>A0A1H0SDW0_SELRU</name>
<feature type="domain" description="AAA+ ATPase" evidence="1">
    <location>
        <begin position="28"/>
        <end position="389"/>
    </location>
</feature>
<dbReference type="SUPFAM" id="SSF52540">
    <property type="entry name" value="P-loop containing nucleoside triphosphate hydrolases"/>
    <property type="match status" value="1"/>
</dbReference>
<evidence type="ECO:0000259" key="1">
    <source>
        <dbReference type="SMART" id="SM00382"/>
    </source>
</evidence>
<gene>
    <name evidence="2" type="ORF">SAMN05216366_11725</name>
</gene>
<organism evidence="2 3">
    <name type="scientific">Selenomonas ruminantium</name>
    <dbReference type="NCBI Taxonomy" id="971"/>
    <lineage>
        <taxon>Bacteria</taxon>
        <taxon>Bacillati</taxon>
        <taxon>Bacillota</taxon>
        <taxon>Negativicutes</taxon>
        <taxon>Selenomonadales</taxon>
        <taxon>Selenomonadaceae</taxon>
        <taxon>Selenomonas</taxon>
    </lineage>
</organism>
<dbReference type="EMBL" id="FNJQ01000017">
    <property type="protein sequence ID" value="SDP39991.1"/>
    <property type="molecule type" value="Genomic_DNA"/>
</dbReference>
<proteinExistence type="predicted"/>
<dbReference type="PANTHER" id="PTHR43581:SF2">
    <property type="entry name" value="EXCINUCLEASE ATPASE SUBUNIT"/>
    <property type="match status" value="1"/>
</dbReference>
<dbReference type="AlphaFoldDB" id="A0A1H0SDW0"/>
<dbReference type="SMART" id="SM00382">
    <property type="entry name" value="AAA"/>
    <property type="match status" value="1"/>
</dbReference>
<dbReference type="Proteomes" id="UP000182412">
    <property type="component" value="Unassembled WGS sequence"/>
</dbReference>
<dbReference type="RefSeq" id="WP_074572389.1">
    <property type="nucleotide sequence ID" value="NZ_FNJQ01000017.1"/>
</dbReference>
<dbReference type="InterPro" id="IPR003593">
    <property type="entry name" value="AAA+_ATPase"/>
</dbReference>
<sequence>MYLKDIVLKNYGPLKNISYSFQFNSDGTPKPTVFIGENGVGKTLLLSNITHSLIEIKRNFYEQISDVSGSSYYRVASKKYIYDLENEAYEKITYDNGASYIDFMVKDYEKLKSSFDSSIYNGVNVNDDVLKKNGFFIKDTKPSQNVFEREVFLYFPVERYYIPSWFNNENESAKFMYEDRSFIGRSNDSIIQYNLLDRISSWILDVAIDQALYERAAIPRKTGDSNDSVVYESTYIGKNTNIIGTINQLLQQIYANRISNVRFAIAPKHHGYRQIQIIGRNESGQEYVVVPDFSNLSSGEVMLFGIMAAILKEYDRLSVINSMSFDAIKGIVLIDEIDLHLHSDFLKNLLPNLISMFPKIQFIVTSHSPFFLLGMKNKFKDNCNFVTLPTGTITNQLERFNEIERCYAIVDENYKEVLGSLDEVREKLANISKPLIITEGKTDWKHIAHALKVFQLRGEFSDLDVEFLKYEDELGDSRLKTLLENLAKIKQSHKIIGVFDSDTAIGKKYIDTFDFCNNVYGCCIKDVHGYNCGISIELLYKREDLKRCDDEGRRIYLSDEFKEKSRMLKEDPQITTSNNAIAGAYKCKMVKVIDSDVFNSEEKSLALSKSEFADNVYNGNGEFANISVDGFKDIIKQIQDICNM</sequence>
<dbReference type="InterPro" id="IPR051396">
    <property type="entry name" value="Bact_Antivir_Def_Nuclease"/>
</dbReference>
<keyword evidence="2" id="KW-0067">ATP-binding</keyword>
<keyword evidence="2" id="KW-0547">Nucleotide-binding</keyword>
<dbReference type="InterPro" id="IPR027417">
    <property type="entry name" value="P-loop_NTPase"/>
</dbReference>
<dbReference type="InterPro" id="IPR003959">
    <property type="entry name" value="ATPase_AAA_core"/>
</dbReference>
<reference evidence="2 3" key="1">
    <citation type="submission" date="2016-10" db="EMBL/GenBank/DDBJ databases">
        <authorList>
            <person name="de Groot N.N."/>
        </authorList>
    </citation>
    <scope>NUCLEOTIDE SEQUENCE [LARGE SCALE GENOMIC DNA]</scope>
    <source>
        <strain evidence="2 3">S137</strain>
    </source>
</reference>
<dbReference type="GO" id="GO:0016887">
    <property type="term" value="F:ATP hydrolysis activity"/>
    <property type="evidence" value="ECO:0007669"/>
    <property type="project" value="InterPro"/>
</dbReference>
<dbReference type="OrthoDB" id="9801813at2"/>
<evidence type="ECO:0000313" key="2">
    <source>
        <dbReference type="EMBL" id="SDP39991.1"/>
    </source>
</evidence>
<dbReference type="Gene3D" id="3.40.50.300">
    <property type="entry name" value="P-loop containing nucleotide triphosphate hydrolases"/>
    <property type="match status" value="1"/>
</dbReference>
<dbReference type="Pfam" id="PF13304">
    <property type="entry name" value="AAA_21"/>
    <property type="match status" value="1"/>
</dbReference>